<reference evidence="5 6" key="2">
    <citation type="journal article" date="2016" name="Int. J. Syst. Evol. Microbiol.">
        <title>Flavisolibacter tropicus sp. nov., isolated from tropical soil.</title>
        <authorList>
            <person name="Lee J.J."/>
            <person name="Kang M.S."/>
            <person name="Kim G.S."/>
            <person name="Lee C.S."/>
            <person name="Lim S."/>
            <person name="Lee J."/>
            <person name="Roh S.H."/>
            <person name="Kang H."/>
            <person name="Ha J.M."/>
            <person name="Bae S."/>
            <person name="Jung H.Y."/>
            <person name="Kim M.K."/>
        </authorList>
    </citation>
    <scope>NUCLEOTIDE SEQUENCE [LARGE SCALE GENOMIC DNA]</scope>
    <source>
        <strain evidence="5 6">LCS9</strain>
    </source>
</reference>
<dbReference type="PANTHER" id="PTHR43280:SF29">
    <property type="entry name" value="ARAC-FAMILY TRANSCRIPTIONAL REGULATOR"/>
    <property type="match status" value="1"/>
</dbReference>
<dbReference type="OrthoDB" id="9779074at2"/>
<evidence type="ECO:0000256" key="3">
    <source>
        <dbReference type="ARBA" id="ARBA00023163"/>
    </source>
</evidence>
<dbReference type="InterPro" id="IPR009057">
    <property type="entry name" value="Homeodomain-like_sf"/>
</dbReference>
<evidence type="ECO:0000256" key="1">
    <source>
        <dbReference type="ARBA" id="ARBA00023015"/>
    </source>
</evidence>
<evidence type="ECO:0000259" key="4">
    <source>
        <dbReference type="PROSITE" id="PS01124"/>
    </source>
</evidence>
<keyword evidence="6" id="KW-1185">Reference proteome</keyword>
<accession>A0A172TQH3</accession>
<dbReference type="Gene3D" id="1.10.10.60">
    <property type="entry name" value="Homeodomain-like"/>
    <property type="match status" value="2"/>
</dbReference>
<evidence type="ECO:0000256" key="2">
    <source>
        <dbReference type="ARBA" id="ARBA00023125"/>
    </source>
</evidence>
<dbReference type="GO" id="GO:0043565">
    <property type="term" value="F:sequence-specific DNA binding"/>
    <property type="evidence" value="ECO:0007669"/>
    <property type="project" value="InterPro"/>
</dbReference>
<evidence type="ECO:0000313" key="6">
    <source>
        <dbReference type="Proteomes" id="UP000077177"/>
    </source>
</evidence>
<keyword evidence="1" id="KW-0805">Transcription regulation</keyword>
<dbReference type="RefSeq" id="WP_066401305.1">
    <property type="nucleotide sequence ID" value="NZ_CP011390.1"/>
</dbReference>
<evidence type="ECO:0000313" key="5">
    <source>
        <dbReference type="EMBL" id="ANE49232.1"/>
    </source>
</evidence>
<dbReference type="SMART" id="SM00342">
    <property type="entry name" value="HTH_ARAC"/>
    <property type="match status" value="1"/>
</dbReference>
<name>A0A172TQH3_9BACT</name>
<dbReference type="STRING" id="1492898.SY85_00650"/>
<dbReference type="KEGG" id="fla:SY85_00650"/>
<dbReference type="PANTHER" id="PTHR43280">
    <property type="entry name" value="ARAC-FAMILY TRANSCRIPTIONAL REGULATOR"/>
    <property type="match status" value="1"/>
</dbReference>
<protein>
    <recommendedName>
        <fullName evidence="4">HTH araC/xylS-type domain-containing protein</fullName>
    </recommendedName>
</protein>
<keyword evidence="2" id="KW-0238">DNA-binding</keyword>
<dbReference type="Proteomes" id="UP000077177">
    <property type="component" value="Chromosome"/>
</dbReference>
<dbReference type="AlphaFoldDB" id="A0A172TQH3"/>
<dbReference type="GO" id="GO:0003700">
    <property type="term" value="F:DNA-binding transcription factor activity"/>
    <property type="evidence" value="ECO:0007669"/>
    <property type="project" value="InterPro"/>
</dbReference>
<reference evidence="6" key="1">
    <citation type="submission" date="2015-01" db="EMBL/GenBank/DDBJ databases">
        <title>Flavisolibacter sp./LCS9/ whole genome sequencing.</title>
        <authorList>
            <person name="Kim M.K."/>
            <person name="Srinivasan S."/>
            <person name="Lee J.-J."/>
        </authorList>
    </citation>
    <scope>NUCLEOTIDE SEQUENCE [LARGE SCALE GENOMIC DNA]</scope>
    <source>
        <strain evidence="6">LCS9</strain>
    </source>
</reference>
<organism evidence="5 6">
    <name type="scientific">Flavisolibacter tropicus</name>
    <dbReference type="NCBI Taxonomy" id="1492898"/>
    <lineage>
        <taxon>Bacteria</taxon>
        <taxon>Pseudomonadati</taxon>
        <taxon>Bacteroidota</taxon>
        <taxon>Chitinophagia</taxon>
        <taxon>Chitinophagales</taxon>
        <taxon>Chitinophagaceae</taxon>
        <taxon>Flavisolibacter</taxon>
    </lineage>
</organism>
<keyword evidence="3" id="KW-0804">Transcription</keyword>
<dbReference type="EMBL" id="CP011390">
    <property type="protein sequence ID" value="ANE49232.1"/>
    <property type="molecule type" value="Genomic_DNA"/>
</dbReference>
<feature type="domain" description="HTH araC/xylS-type" evidence="4">
    <location>
        <begin position="37"/>
        <end position="141"/>
    </location>
</feature>
<gene>
    <name evidence="5" type="ORF">SY85_00650</name>
</gene>
<dbReference type="SUPFAM" id="SSF46689">
    <property type="entry name" value="Homeodomain-like"/>
    <property type="match status" value="1"/>
</dbReference>
<sequence length="142" mass="17146">MKKHGLIGYIRSILWGRKPKKKWQLTIDEETIEELHYRLINLLEQKKPFLQQGYRLKDMAAELYIHEYQLSAFLNQVMHIHFTELLNQYRIAHCIDLLRNKALDKPHVKELINRCGFRNRNTFTTAFKKFTGHTFSDYVKHM</sequence>
<dbReference type="Pfam" id="PF12833">
    <property type="entry name" value="HTH_18"/>
    <property type="match status" value="1"/>
</dbReference>
<proteinExistence type="predicted"/>
<dbReference type="PROSITE" id="PS01124">
    <property type="entry name" value="HTH_ARAC_FAMILY_2"/>
    <property type="match status" value="1"/>
</dbReference>
<dbReference type="InterPro" id="IPR018060">
    <property type="entry name" value="HTH_AraC"/>
</dbReference>